<evidence type="ECO:0000313" key="3">
    <source>
        <dbReference type="EMBL" id="KAL3801194.1"/>
    </source>
</evidence>
<name>A0ABD3QME6_9STRA</name>
<protein>
    <submittedName>
        <fullName evidence="3">Uncharacterized protein</fullName>
    </submittedName>
</protein>
<dbReference type="Proteomes" id="UP001530400">
    <property type="component" value="Unassembled WGS sequence"/>
</dbReference>
<proteinExistence type="predicted"/>
<feature type="signal peptide" evidence="2">
    <location>
        <begin position="1"/>
        <end position="15"/>
    </location>
</feature>
<reference evidence="3 4" key="1">
    <citation type="submission" date="2024-10" db="EMBL/GenBank/DDBJ databases">
        <title>Updated reference genomes for cyclostephanoid diatoms.</title>
        <authorList>
            <person name="Roberts W.R."/>
            <person name="Alverson A.J."/>
        </authorList>
    </citation>
    <scope>NUCLEOTIDE SEQUENCE [LARGE SCALE GENOMIC DNA]</scope>
    <source>
        <strain evidence="3 4">AJA010-31</strain>
    </source>
</reference>
<evidence type="ECO:0000256" key="2">
    <source>
        <dbReference type="SAM" id="SignalP"/>
    </source>
</evidence>
<feature type="region of interest" description="Disordered" evidence="1">
    <location>
        <begin position="22"/>
        <end position="60"/>
    </location>
</feature>
<dbReference type="AlphaFoldDB" id="A0ABD3QME6"/>
<evidence type="ECO:0000256" key="1">
    <source>
        <dbReference type="SAM" id="MobiDB-lite"/>
    </source>
</evidence>
<gene>
    <name evidence="3" type="ORF">ACHAWO_002765</name>
</gene>
<sequence>MLQAALLTNLLFAAPEVLRPSTAPNWGHSSKKGRRPYPSSALHSESSHETESEEVPPDGFPSEWLGGWWSKYYNIMERQPHRNTELAPWAARRYRKLPGGLIEDFDHAKVEMQHKLQHPSYWRAGSGSWYNVNNQDSK</sequence>
<comment type="caution">
    <text evidence="3">The sequence shown here is derived from an EMBL/GenBank/DDBJ whole genome shotgun (WGS) entry which is preliminary data.</text>
</comment>
<keyword evidence="4" id="KW-1185">Reference proteome</keyword>
<feature type="chain" id="PRO_5044818885" evidence="2">
    <location>
        <begin position="16"/>
        <end position="138"/>
    </location>
</feature>
<dbReference type="EMBL" id="JALLPJ020000144">
    <property type="protein sequence ID" value="KAL3801194.1"/>
    <property type="molecule type" value="Genomic_DNA"/>
</dbReference>
<evidence type="ECO:0000313" key="4">
    <source>
        <dbReference type="Proteomes" id="UP001530400"/>
    </source>
</evidence>
<accession>A0ABD3QME6</accession>
<organism evidence="3 4">
    <name type="scientific">Cyclotella atomus</name>
    <dbReference type="NCBI Taxonomy" id="382360"/>
    <lineage>
        <taxon>Eukaryota</taxon>
        <taxon>Sar</taxon>
        <taxon>Stramenopiles</taxon>
        <taxon>Ochrophyta</taxon>
        <taxon>Bacillariophyta</taxon>
        <taxon>Coscinodiscophyceae</taxon>
        <taxon>Thalassiosirophycidae</taxon>
        <taxon>Stephanodiscales</taxon>
        <taxon>Stephanodiscaceae</taxon>
        <taxon>Cyclotella</taxon>
    </lineage>
</organism>
<keyword evidence="2" id="KW-0732">Signal</keyword>